<dbReference type="Proteomes" id="UP000298663">
    <property type="component" value="Unassembled WGS sequence"/>
</dbReference>
<proteinExistence type="predicted"/>
<gene>
    <name evidence="2" type="ORF">L596_020391</name>
</gene>
<accession>A0A4U5MU59</accession>
<reference evidence="2 3" key="1">
    <citation type="journal article" date="2015" name="Genome Biol.">
        <title>Comparative genomics of Steinernema reveals deeply conserved gene regulatory networks.</title>
        <authorList>
            <person name="Dillman A.R."/>
            <person name="Macchietto M."/>
            <person name="Porter C.F."/>
            <person name="Rogers A."/>
            <person name="Williams B."/>
            <person name="Antoshechkin I."/>
            <person name="Lee M.M."/>
            <person name="Goodwin Z."/>
            <person name="Lu X."/>
            <person name="Lewis E.E."/>
            <person name="Goodrich-Blair H."/>
            <person name="Stock S.P."/>
            <person name="Adams B.J."/>
            <person name="Sternberg P.W."/>
            <person name="Mortazavi A."/>
        </authorList>
    </citation>
    <scope>NUCLEOTIDE SEQUENCE [LARGE SCALE GENOMIC DNA]</scope>
    <source>
        <strain evidence="2 3">ALL</strain>
    </source>
</reference>
<sequence>MLLPPSINHHSNPNPAWPLPIHSEKRPNRTGRQHITPVRHVPSNRFLQIAVGMPQSWGSASPQLPLIPISCTRGQ</sequence>
<evidence type="ECO:0000313" key="3">
    <source>
        <dbReference type="Proteomes" id="UP000298663"/>
    </source>
</evidence>
<name>A0A4U5MU59_STECR</name>
<feature type="region of interest" description="Disordered" evidence="1">
    <location>
        <begin position="1"/>
        <end position="32"/>
    </location>
</feature>
<dbReference type="EMBL" id="AZBU02000006">
    <property type="protein sequence ID" value="TKR73023.1"/>
    <property type="molecule type" value="Genomic_DNA"/>
</dbReference>
<dbReference type="AlphaFoldDB" id="A0A4U5MU59"/>
<keyword evidence="3" id="KW-1185">Reference proteome</keyword>
<protein>
    <submittedName>
        <fullName evidence="2">Uncharacterized protein</fullName>
    </submittedName>
</protein>
<feature type="compositionally biased region" description="Low complexity" evidence="1">
    <location>
        <begin position="1"/>
        <end position="14"/>
    </location>
</feature>
<evidence type="ECO:0000256" key="1">
    <source>
        <dbReference type="SAM" id="MobiDB-lite"/>
    </source>
</evidence>
<comment type="caution">
    <text evidence="2">The sequence shown here is derived from an EMBL/GenBank/DDBJ whole genome shotgun (WGS) entry which is preliminary data.</text>
</comment>
<dbReference type="OrthoDB" id="6375767at2759"/>
<organism evidence="2 3">
    <name type="scientific">Steinernema carpocapsae</name>
    <name type="common">Entomopathogenic nematode</name>
    <dbReference type="NCBI Taxonomy" id="34508"/>
    <lineage>
        <taxon>Eukaryota</taxon>
        <taxon>Metazoa</taxon>
        <taxon>Ecdysozoa</taxon>
        <taxon>Nematoda</taxon>
        <taxon>Chromadorea</taxon>
        <taxon>Rhabditida</taxon>
        <taxon>Tylenchina</taxon>
        <taxon>Panagrolaimomorpha</taxon>
        <taxon>Strongyloidoidea</taxon>
        <taxon>Steinernematidae</taxon>
        <taxon>Steinernema</taxon>
    </lineage>
</organism>
<reference evidence="2 3" key="2">
    <citation type="journal article" date="2019" name="G3 (Bethesda)">
        <title>Hybrid Assembly of the Genome of the Entomopathogenic Nematode Steinernema carpocapsae Identifies the X-Chromosome.</title>
        <authorList>
            <person name="Serra L."/>
            <person name="Macchietto M."/>
            <person name="Macias-Munoz A."/>
            <person name="McGill C.J."/>
            <person name="Rodriguez I.M."/>
            <person name="Rodriguez B."/>
            <person name="Murad R."/>
            <person name="Mortazavi A."/>
        </authorList>
    </citation>
    <scope>NUCLEOTIDE SEQUENCE [LARGE SCALE GENOMIC DNA]</scope>
    <source>
        <strain evidence="2 3">ALL</strain>
    </source>
</reference>
<evidence type="ECO:0000313" key="2">
    <source>
        <dbReference type="EMBL" id="TKR73023.1"/>
    </source>
</evidence>